<dbReference type="RefSeq" id="WP_210597470.1">
    <property type="nucleotide sequence ID" value="NZ_JAGKSQ010000004.1"/>
</dbReference>
<evidence type="ECO:0008006" key="4">
    <source>
        <dbReference type="Google" id="ProtNLM"/>
    </source>
</evidence>
<reference evidence="2" key="1">
    <citation type="submission" date="2021-03" db="EMBL/GenBank/DDBJ databases">
        <title>Bacillus suaedae sp. nov., isolated from Suaeda aralocaspica.</title>
        <authorList>
            <person name="Lei R.F.R."/>
        </authorList>
    </citation>
    <scope>NUCLEOTIDE SEQUENCE</scope>
    <source>
        <strain evidence="2">YZJH907-2</strain>
    </source>
</reference>
<name>A0A940WT33_9BACI</name>
<dbReference type="Proteomes" id="UP000678228">
    <property type="component" value="Unassembled WGS sequence"/>
</dbReference>
<evidence type="ECO:0000256" key="1">
    <source>
        <dbReference type="SAM" id="SignalP"/>
    </source>
</evidence>
<feature type="signal peptide" evidence="1">
    <location>
        <begin position="1"/>
        <end position="20"/>
    </location>
</feature>
<dbReference type="AlphaFoldDB" id="A0A940WT33"/>
<dbReference type="EMBL" id="JAGKSQ010000004">
    <property type="protein sequence ID" value="MBP3951781.1"/>
    <property type="molecule type" value="Genomic_DNA"/>
</dbReference>
<keyword evidence="1" id="KW-0732">Signal</keyword>
<evidence type="ECO:0000313" key="3">
    <source>
        <dbReference type="Proteomes" id="UP000678228"/>
    </source>
</evidence>
<organism evidence="2 3">
    <name type="scientific">Halalkalibacter suaedae</name>
    <dbReference type="NCBI Taxonomy" id="2822140"/>
    <lineage>
        <taxon>Bacteria</taxon>
        <taxon>Bacillati</taxon>
        <taxon>Bacillota</taxon>
        <taxon>Bacilli</taxon>
        <taxon>Bacillales</taxon>
        <taxon>Bacillaceae</taxon>
        <taxon>Halalkalibacter</taxon>
    </lineage>
</organism>
<protein>
    <recommendedName>
        <fullName evidence="4">Transcription elongation factor GreAB</fullName>
    </recommendedName>
</protein>
<feature type="chain" id="PRO_5039532884" description="Transcription elongation factor GreAB" evidence="1">
    <location>
        <begin position="21"/>
        <end position="175"/>
    </location>
</feature>
<accession>A0A940WT33</accession>
<comment type="caution">
    <text evidence="2">The sequence shown here is derived from an EMBL/GenBank/DDBJ whole genome shotgun (WGS) entry which is preliminary data.</text>
</comment>
<gene>
    <name evidence="2" type="ORF">J7W16_11610</name>
</gene>
<sequence length="175" mass="20572">MKLYKIIFSLSVFLFLICMAACSSRPDFELYNGNPLNIAIIGEIPEVKEDQISFEKIDFDYLLKEDIKYYDAVFITKENLSEASESRYAEVYLNSYLPFFFIEATTSYRPFIEKDLTYEDDLDLKEISNHYAIGFLSSDEGEDKYWYYGLYNNKESPENIKGMYSRIFSTTEDSQ</sequence>
<proteinExistence type="predicted"/>
<keyword evidence="3" id="KW-1185">Reference proteome</keyword>
<evidence type="ECO:0000313" key="2">
    <source>
        <dbReference type="EMBL" id="MBP3951781.1"/>
    </source>
</evidence>